<accession>A0A6J5MNP7</accession>
<dbReference type="EMBL" id="LR796764">
    <property type="protein sequence ID" value="CAB4164420.1"/>
    <property type="molecule type" value="Genomic_DNA"/>
</dbReference>
<evidence type="ECO:0000313" key="5">
    <source>
        <dbReference type="EMBL" id="CAB4187352.1"/>
    </source>
</evidence>
<evidence type="ECO:0000313" key="3">
    <source>
        <dbReference type="EMBL" id="CAB4164420.1"/>
    </source>
</evidence>
<dbReference type="EMBL" id="LR797104">
    <property type="protein sequence ID" value="CAB4187352.1"/>
    <property type="molecule type" value="Genomic_DNA"/>
</dbReference>
<protein>
    <submittedName>
        <fullName evidence="2">Uncharacterized protein</fullName>
    </submittedName>
</protein>
<evidence type="ECO:0000313" key="2">
    <source>
        <dbReference type="EMBL" id="CAB4146756.1"/>
    </source>
</evidence>
<gene>
    <name evidence="4" type="ORF">UFOVP1003_53</name>
    <name evidence="5" type="ORF">UFOVP1153_15</name>
    <name evidence="2" type="ORF">UFOVP493_15</name>
    <name evidence="3" type="ORF">UFOVP829_37</name>
</gene>
<organism evidence="2">
    <name type="scientific">uncultured Caudovirales phage</name>
    <dbReference type="NCBI Taxonomy" id="2100421"/>
    <lineage>
        <taxon>Viruses</taxon>
        <taxon>Duplodnaviria</taxon>
        <taxon>Heunggongvirae</taxon>
        <taxon>Uroviricota</taxon>
        <taxon>Caudoviricetes</taxon>
        <taxon>Peduoviridae</taxon>
        <taxon>Maltschvirus</taxon>
        <taxon>Maltschvirus maltsch</taxon>
    </lineage>
</organism>
<feature type="compositionally biased region" description="Basic and acidic residues" evidence="1">
    <location>
        <begin position="212"/>
        <end position="221"/>
    </location>
</feature>
<name>A0A6J5MNP7_9CAUD</name>
<reference evidence="2" key="1">
    <citation type="submission" date="2020-04" db="EMBL/GenBank/DDBJ databases">
        <authorList>
            <person name="Chiriac C."/>
            <person name="Salcher M."/>
            <person name="Ghai R."/>
            <person name="Kavagutti S V."/>
        </authorList>
    </citation>
    <scope>NUCLEOTIDE SEQUENCE</scope>
</reference>
<dbReference type="EMBL" id="LR796951">
    <property type="protein sequence ID" value="CAB4177800.1"/>
    <property type="molecule type" value="Genomic_DNA"/>
</dbReference>
<evidence type="ECO:0000256" key="1">
    <source>
        <dbReference type="SAM" id="MobiDB-lite"/>
    </source>
</evidence>
<sequence>MEITTSQAFQIELAKPARLPAQGYYVDPEFHQLVWSDLHARLFGCQSENWRLTYGVWGNLFESENRTNDQLTRAIIRVAQRPEIPAFASNHLQAIREELANLDTSARAEVSRTESSALRPVCETCRGIGWVLGLPELADVEDGRWVARNGVHYETSVVCQCSTGQRIGSAIRNMWDQEPAKKGRWPLSIHEYLKRNPEYPTQSQAHEELKTAKAFTERQSEKTTPIKKADPGEFRKILDAAISGIGQGGR</sequence>
<evidence type="ECO:0000313" key="4">
    <source>
        <dbReference type="EMBL" id="CAB4177800.1"/>
    </source>
</evidence>
<dbReference type="EMBL" id="LR796473">
    <property type="protein sequence ID" value="CAB4146756.1"/>
    <property type="molecule type" value="Genomic_DNA"/>
</dbReference>
<proteinExistence type="predicted"/>
<feature type="region of interest" description="Disordered" evidence="1">
    <location>
        <begin position="212"/>
        <end position="231"/>
    </location>
</feature>